<reference evidence="2 4" key="2">
    <citation type="submission" date="2016-10" db="EMBL/GenBank/DDBJ databases">
        <authorList>
            <person name="de Groot N.N."/>
        </authorList>
    </citation>
    <scope>NUCLEOTIDE SEQUENCE [LARGE SCALE GENOMIC DNA]</scope>
    <source>
        <strain evidence="2 4">DSM 25947</strain>
    </source>
</reference>
<dbReference type="GO" id="GO:0016740">
    <property type="term" value="F:transferase activity"/>
    <property type="evidence" value="ECO:0007669"/>
    <property type="project" value="UniProtKB-KW"/>
</dbReference>
<name>X5DCA3_9BACT</name>
<dbReference type="EMBL" id="CP007451">
    <property type="protein sequence ID" value="AHW60453.1"/>
    <property type="molecule type" value="Genomic_DNA"/>
</dbReference>
<dbReference type="Gene3D" id="3.90.550.10">
    <property type="entry name" value="Spore Coat Polysaccharide Biosynthesis Protein SpsA, Chain A"/>
    <property type="match status" value="1"/>
</dbReference>
<reference evidence="1 3" key="1">
    <citation type="submission" date="2014-03" db="EMBL/GenBank/DDBJ databases">
        <title>Complete genome sequence of a deeply braunched marine Bacteroidia bacterium Draconibacterium orientale type strain FH5T.</title>
        <authorList>
            <person name="Li X."/>
            <person name="Wang X."/>
            <person name="Xie Z."/>
            <person name="Du Z."/>
            <person name="Chen G."/>
        </authorList>
    </citation>
    <scope>NUCLEOTIDE SEQUENCE [LARGE SCALE GENOMIC DNA]</scope>
    <source>
        <strain evidence="1 3">FH5</strain>
    </source>
</reference>
<keyword evidence="1" id="KW-0808">Transferase</keyword>
<protein>
    <submittedName>
        <fullName evidence="1">Family 2 glycosyl transferase</fullName>
    </submittedName>
</protein>
<dbReference type="KEGG" id="dori:FH5T_14660"/>
<evidence type="ECO:0000313" key="4">
    <source>
        <dbReference type="Proteomes" id="UP000181981"/>
    </source>
</evidence>
<dbReference type="HOGENOM" id="CLU_048229_0_0_10"/>
<dbReference type="eggNOG" id="COG1215">
    <property type="taxonomic scope" value="Bacteria"/>
</dbReference>
<dbReference type="EMBL" id="FOHT01000033">
    <property type="protein sequence ID" value="SET98079.1"/>
    <property type="molecule type" value="Genomic_DNA"/>
</dbReference>
<dbReference type="Proteomes" id="UP000023772">
    <property type="component" value="Chromosome"/>
</dbReference>
<dbReference type="SUPFAM" id="SSF53448">
    <property type="entry name" value="Nucleotide-diphospho-sugar transferases"/>
    <property type="match status" value="1"/>
</dbReference>
<evidence type="ECO:0000313" key="1">
    <source>
        <dbReference type="EMBL" id="AHW60453.1"/>
    </source>
</evidence>
<dbReference type="OrthoDB" id="5391853at2"/>
<evidence type="ECO:0000313" key="3">
    <source>
        <dbReference type="Proteomes" id="UP000023772"/>
    </source>
</evidence>
<keyword evidence="3" id="KW-1185">Reference proteome</keyword>
<accession>X5DCA3</accession>
<dbReference type="RefSeq" id="WP_051567898.1">
    <property type="nucleotide sequence ID" value="NZ_FOHT01000033.1"/>
</dbReference>
<dbReference type="Proteomes" id="UP000181981">
    <property type="component" value="Unassembled WGS sequence"/>
</dbReference>
<dbReference type="InterPro" id="IPR029044">
    <property type="entry name" value="Nucleotide-diphossugar_trans"/>
</dbReference>
<sequence length="395" mass="45870">MFADKYLEKNQHKILISELPEEAPGIIVVIPCLRETELMNTLNSLNDCDLPSCMVEVILLFNQSEVADADTIRLNTQTKTAAEKWITTKPKSGIRFYAVGPVNLKKKWAGAGLARKKGMDEAISRFNFNDNRNGVLVSLDADTLVAKNYLLEIEKHFREHPKQVGATVAFEHQKQQLDEKHREGIELYELYLDYYKRALHYSGYPYSLFTIGSAFAVKAEAYVKRGGMNRRQAGEDFYFLQNLVQIGRVGEITTTKVYPSARLSNRVPFGTGPILQKWMKGEEDLTLTYNFEAFKNLQQFFAQKDRLFKIQQNAYLEFVNTLDKPVQEFLELDKFNVELEELNKNCSRLETFQLRFFQKFNAFKILKFLNFAHEKFYQKADLLQQIKLLNNEQQD</sequence>
<dbReference type="AlphaFoldDB" id="X5DCA3"/>
<evidence type="ECO:0000313" key="2">
    <source>
        <dbReference type="EMBL" id="SET98079.1"/>
    </source>
</evidence>
<dbReference type="STRING" id="1168034.FH5T_14660"/>
<organism evidence="2 4">
    <name type="scientific">Draconibacterium orientale</name>
    <dbReference type="NCBI Taxonomy" id="1168034"/>
    <lineage>
        <taxon>Bacteria</taxon>
        <taxon>Pseudomonadati</taxon>
        <taxon>Bacteroidota</taxon>
        <taxon>Bacteroidia</taxon>
        <taxon>Marinilabiliales</taxon>
        <taxon>Prolixibacteraceae</taxon>
        <taxon>Draconibacterium</taxon>
    </lineage>
</organism>
<gene>
    <name evidence="1" type="ORF">FH5T_14660</name>
    <name evidence="2" type="ORF">SAMN05444285_13317</name>
</gene>
<proteinExistence type="predicted"/>